<comment type="similarity">
    <text evidence="2">Belongs to the EamA transporter family.</text>
</comment>
<feature type="transmembrane region" description="Helical" evidence="6">
    <location>
        <begin position="294"/>
        <end position="310"/>
    </location>
</feature>
<evidence type="ECO:0000256" key="5">
    <source>
        <dbReference type="ARBA" id="ARBA00023136"/>
    </source>
</evidence>
<protein>
    <submittedName>
        <fullName evidence="8">Permease of the drug/metabolite transporter (DMT) superfamily</fullName>
    </submittedName>
</protein>
<feature type="transmembrane region" description="Helical" evidence="6">
    <location>
        <begin position="201"/>
        <end position="220"/>
    </location>
</feature>
<evidence type="ECO:0000259" key="7">
    <source>
        <dbReference type="Pfam" id="PF00892"/>
    </source>
</evidence>
<dbReference type="InterPro" id="IPR037185">
    <property type="entry name" value="EmrE-like"/>
</dbReference>
<keyword evidence="4 6" id="KW-1133">Transmembrane helix</keyword>
<feature type="transmembrane region" description="Helical" evidence="6">
    <location>
        <begin position="145"/>
        <end position="163"/>
    </location>
</feature>
<evidence type="ECO:0000256" key="1">
    <source>
        <dbReference type="ARBA" id="ARBA00004141"/>
    </source>
</evidence>
<keyword evidence="3 6" id="KW-0812">Transmembrane</keyword>
<name>A0A6J4RJ13_9ACTN</name>
<proteinExistence type="inferred from homology"/>
<evidence type="ECO:0000256" key="2">
    <source>
        <dbReference type="ARBA" id="ARBA00007362"/>
    </source>
</evidence>
<evidence type="ECO:0000313" key="8">
    <source>
        <dbReference type="EMBL" id="CAA9474680.1"/>
    </source>
</evidence>
<feature type="transmembrane region" description="Helical" evidence="6">
    <location>
        <begin position="58"/>
        <end position="78"/>
    </location>
</feature>
<dbReference type="EMBL" id="CADCVS010000068">
    <property type="protein sequence ID" value="CAA9474680.1"/>
    <property type="molecule type" value="Genomic_DNA"/>
</dbReference>
<feature type="transmembrane region" description="Helical" evidence="6">
    <location>
        <begin position="240"/>
        <end position="259"/>
    </location>
</feature>
<dbReference type="InterPro" id="IPR000620">
    <property type="entry name" value="EamA_dom"/>
</dbReference>
<sequence length="315" mass="32253">MSRTAAQTLPTAAAGVPSTPAAATPPAWLLWAALWTVYVVWGSTYLAIRVMVETMPPLLSAGARFTVAGAVLLAVLAARGHRVRLDRATLLGATLVGTLLMGANGVVTIAEQEVPSGLAALLVASVPLWVILLRRLARERVSRRSVLAVAVGFAGVALLLAPGEGPDGAPLIGLLGVVAAAAMWASGSFASPRVALPREPLVSVGWQMLLGGTACIAVALALGEAGDVRPAAFSADSLLAFGYLVVFGSWVAFTAYAWLLQNAPLSRVATYAYVNPVVAIALGALILGEAITPLTVVAAAIIVASVALVVRTERK</sequence>
<dbReference type="Gene3D" id="1.10.3730.20">
    <property type="match status" value="1"/>
</dbReference>
<comment type="subcellular location">
    <subcellularLocation>
        <location evidence="1">Membrane</location>
        <topology evidence="1">Multi-pass membrane protein</topology>
    </subcellularLocation>
</comment>
<feature type="transmembrane region" description="Helical" evidence="6">
    <location>
        <begin position="169"/>
        <end position="189"/>
    </location>
</feature>
<evidence type="ECO:0000256" key="6">
    <source>
        <dbReference type="SAM" id="Phobius"/>
    </source>
</evidence>
<dbReference type="PANTHER" id="PTHR32322:SF2">
    <property type="entry name" value="EAMA DOMAIN-CONTAINING PROTEIN"/>
    <property type="match status" value="1"/>
</dbReference>
<evidence type="ECO:0000256" key="4">
    <source>
        <dbReference type="ARBA" id="ARBA00022989"/>
    </source>
</evidence>
<dbReference type="GO" id="GO:0016020">
    <property type="term" value="C:membrane"/>
    <property type="evidence" value="ECO:0007669"/>
    <property type="project" value="UniProtKB-SubCell"/>
</dbReference>
<accession>A0A6J4RJ13</accession>
<dbReference type="InterPro" id="IPR050638">
    <property type="entry name" value="AA-Vitamin_Transporters"/>
</dbReference>
<reference evidence="8" key="1">
    <citation type="submission" date="2020-02" db="EMBL/GenBank/DDBJ databases">
        <authorList>
            <person name="Meier V. D."/>
        </authorList>
    </citation>
    <scope>NUCLEOTIDE SEQUENCE</scope>
    <source>
        <strain evidence="8">AVDCRST_MAG30</strain>
    </source>
</reference>
<keyword evidence="5 6" id="KW-0472">Membrane</keyword>
<dbReference type="PANTHER" id="PTHR32322">
    <property type="entry name" value="INNER MEMBRANE TRANSPORTER"/>
    <property type="match status" value="1"/>
</dbReference>
<organism evidence="8">
    <name type="scientific">uncultured Solirubrobacteraceae bacterium</name>
    <dbReference type="NCBI Taxonomy" id="1162706"/>
    <lineage>
        <taxon>Bacteria</taxon>
        <taxon>Bacillati</taxon>
        <taxon>Actinomycetota</taxon>
        <taxon>Thermoleophilia</taxon>
        <taxon>Solirubrobacterales</taxon>
        <taxon>Solirubrobacteraceae</taxon>
        <taxon>environmental samples</taxon>
    </lineage>
</organism>
<evidence type="ECO:0000256" key="3">
    <source>
        <dbReference type="ARBA" id="ARBA00022692"/>
    </source>
</evidence>
<dbReference type="SUPFAM" id="SSF103481">
    <property type="entry name" value="Multidrug resistance efflux transporter EmrE"/>
    <property type="match status" value="2"/>
</dbReference>
<feature type="domain" description="EamA" evidence="7">
    <location>
        <begin position="172"/>
        <end position="310"/>
    </location>
</feature>
<dbReference type="Pfam" id="PF00892">
    <property type="entry name" value="EamA"/>
    <property type="match status" value="2"/>
</dbReference>
<feature type="transmembrane region" description="Helical" evidence="6">
    <location>
        <begin position="116"/>
        <end position="133"/>
    </location>
</feature>
<feature type="domain" description="EamA" evidence="7">
    <location>
        <begin position="36"/>
        <end position="160"/>
    </location>
</feature>
<feature type="transmembrane region" description="Helical" evidence="6">
    <location>
        <begin position="90"/>
        <end position="110"/>
    </location>
</feature>
<feature type="transmembrane region" description="Helical" evidence="6">
    <location>
        <begin position="28"/>
        <end position="52"/>
    </location>
</feature>
<dbReference type="AlphaFoldDB" id="A0A6J4RJ13"/>
<feature type="transmembrane region" description="Helical" evidence="6">
    <location>
        <begin position="271"/>
        <end position="288"/>
    </location>
</feature>
<gene>
    <name evidence="8" type="ORF">AVDCRST_MAG30-370</name>
</gene>